<dbReference type="CDD" id="cd06225">
    <property type="entry name" value="HAMP"/>
    <property type="match status" value="1"/>
</dbReference>
<evidence type="ECO:0000259" key="7">
    <source>
        <dbReference type="PROSITE" id="PS50111"/>
    </source>
</evidence>
<evidence type="ECO:0000313" key="10">
    <source>
        <dbReference type="Proteomes" id="UP000006798"/>
    </source>
</evidence>
<feature type="domain" description="Methyl-accepting transducer" evidence="7">
    <location>
        <begin position="431"/>
        <end position="660"/>
    </location>
</feature>
<organism evidence="9 10">
    <name type="scientific">Cupriavidus necator (strain ATCC 43291 / DSM 13513 / CCUG 52238 / LMG 8453 / N-1)</name>
    <name type="common">Ralstonia eutropha</name>
    <dbReference type="NCBI Taxonomy" id="1042878"/>
    <lineage>
        <taxon>Bacteria</taxon>
        <taxon>Pseudomonadati</taxon>
        <taxon>Pseudomonadota</taxon>
        <taxon>Betaproteobacteria</taxon>
        <taxon>Burkholderiales</taxon>
        <taxon>Burkholderiaceae</taxon>
        <taxon>Cupriavidus</taxon>
    </lineage>
</organism>
<dbReference type="Pfam" id="PF00672">
    <property type="entry name" value="HAMP"/>
    <property type="match status" value="1"/>
</dbReference>
<dbReference type="CDD" id="cd11386">
    <property type="entry name" value="MCP_signal"/>
    <property type="match status" value="1"/>
</dbReference>
<evidence type="ECO:0000259" key="8">
    <source>
        <dbReference type="PROSITE" id="PS50885"/>
    </source>
</evidence>
<dbReference type="InterPro" id="IPR003660">
    <property type="entry name" value="HAMP_dom"/>
</dbReference>
<feature type="domain" description="HAMP" evidence="8">
    <location>
        <begin position="374"/>
        <end position="426"/>
    </location>
</feature>
<dbReference type="SMART" id="SM00283">
    <property type="entry name" value="MA"/>
    <property type="match status" value="1"/>
</dbReference>
<evidence type="ECO:0000256" key="2">
    <source>
        <dbReference type="ARBA" id="ARBA00022481"/>
    </source>
</evidence>
<dbReference type="PROSITE" id="PS50885">
    <property type="entry name" value="HAMP"/>
    <property type="match status" value="1"/>
</dbReference>
<dbReference type="FunFam" id="1.10.287.950:FF:000001">
    <property type="entry name" value="Methyl-accepting chemotaxis sensory transducer"/>
    <property type="match status" value="1"/>
</dbReference>
<keyword evidence="2" id="KW-0488">Methylation</keyword>
<evidence type="ECO:0000256" key="3">
    <source>
        <dbReference type="ARBA" id="ARBA00029447"/>
    </source>
</evidence>
<name>F8GTG7_CUPNN</name>
<dbReference type="HOGENOM" id="CLU_000445_107_22_4"/>
<dbReference type="Gene3D" id="1.10.287.950">
    <property type="entry name" value="Methyl-accepting chemotaxis protein"/>
    <property type="match status" value="1"/>
</dbReference>
<keyword evidence="4" id="KW-0807">Transducer</keyword>
<dbReference type="PANTHER" id="PTHR43531">
    <property type="entry name" value="PROTEIN ICFG"/>
    <property type="match status" value="1"/>
</dbReference>
<proteinExistence type="inferred from homology"/>
<comment type="similarity">
    <text evidence="3">Belongs to the methyl-accepting chemotaxis (MCP) protein family.</text>
</comment>
<feature type="coiled-coil region" evidence="5">
    <location>
        <begin position="631"/>
        <end position="669"/>
    </location>
</feature>
<dbReference type="GO" id="GO:0004888">
    <property type="term" value="F:transmembrane signaling receptor activity"/>
    <property type="evidence" value="ECO:0007669"/>
    <property type="project" value="TreeGrafter"/>
</dbReference>
<dbReference type="SUPFAM" id="SSF58104">
    <property type="entry name" value="Methyl-accepting chemotaxis protein (MCP) signaling domain"/>
    <property type="match status" value="1"/>
</dbReference>
<dbReference type="PROSITE" id="PS00538">
    <property type="entry name" value="CHEMOTAXIS_TRANSDUC_1"/>
    <property type="match status" value="1"/>
</dbReference>
<evidence type="ECO:0000256" key="4">
    <source>
        <dbReference type="PROSITE-ProRule" id="PRU00284"/>
    </source>
</evidence>
<evidence type="ECO:0000256" key="1">
    <source>
        <dbReference type="ARBA" id="ARBA00004370"/>
    </source>
</evidence>
<sequence length="679" mass="71726">MRIIKAFEIRASGLQIKADRRKSKPGSVTAMNPFFLPAERLMARLNINRKLALIAVLFLVPLCGAMYVVLSDAARSIRTTGDEVRGLAVAGHALDFMRETQVRRGAGNAVLSGNAAFRATFDAADNKAAASLAGLTRSIAENPAFELAAGARKLEQDWQHLRGLGLDTTAGPLFERHSALVRQTQAFIGDVAERSQLALDSEAGSYYLLNLLVGPMPRLAELSALARGRGAGIIAQGGYADAAQQAGLGALAEQIHEGLETVRRDIARVGNAAPAYRPRIDAALARLAAMDNFHRTLKVRMLGATGIDIDAKTYFDEATAAIEGVAAANKAFAGIVDTILAQRVAAQEGQFVLLAGIALVTVAAAFYLFIGFSRGMRGDVRQVAEMVERINAGDLTLRIAVRGRDELSEIKRHLLSLVDSWRALIGDTKAGAHNVLAAAGDIAQGNIDLSQRTEEQASSLEQTAASMEQLTATVQQNASNAGQASELAREASGVARAGGDAVGRMQQTMQEIEADSRRIVDIIAVIDGIAFQTNILALNAAVEAARAGEAGRGFAVVATEVRGLAQRAGSSAKEIRTLISQSAQRVASGNTLALDVAATMENTVAAIGRVTAMMDEISHASREQSSGIAQVNQAVTQMDQVTQQNAALVEEAAAAAQSLQEQALHMQRAVAVFRTEAHA</sequence>
<dbReference type="PROSITE" id="PS50111">
    <property type="entry name" value="CHEMOTAXIS_TRANSDUC_2"/>
    <property type="match status" value="1"/>
</dbReference>
<dbReference type="SMART" id="SM00304">
    <property type="entry name" value="HAMP"/>
    <property type="match status" value="1"/>
</dbReference>
<accession>F8GTG7</accession>
<reference evidence="9 10" key="1">
    <citation type="journal article" date="2011" name="J. Bacteriol.">
        <title>Complete genome sequence of the type strain Cupriavidus necator N-1.</title>
        <authorList>
            <person name="Poehlein A."/>
            <person name="Kusian B."/>
            <person name="Friedrich B."/>
            <person name="Daniel R."/>
            <person name="Bowien B."/>
        </authorList>
    </citation>
    <scope>NUCLEOTIDE SEQUENCE [LARGE SCALE GENOMIC DNA]</scope>
    <source>
        <strain evidence="10">ATCC 43291 / DSM 13513 / CCUG 52238 / LMG 8453 / N-1</strain>
    </source>
</reference>
<keyword evidence="5" id="KW-0175">Coiled coil</keyword>
<keyword evidence="6" id="KW-1133">Transmembrane helix</keyword>
<feature type="transmembrane region" description="Helical" evidence="6">
    <location>
        <begin position="51"/>
        <end position="70"/>
    </location>
</feature>
<dbReference type="InterPro" id="IPR004089">
    <property type="entry name" value="MCPsignal_dom"/>
</dbReference>
<evidence type="ECO:0000256" key="5">
    <source>
        <dbReference type="SAM" id="Coils"/>
    </source>
</evidence>
<dbReference type="GO" id="GO:0005886">
    <property type="term" value="C:plasma membrane"/>
    <property type="evidence" value="ECO:0007669"/>
    <property type="project" value="TreeGrafter"/>
</dbReference>
<evidence type="ECO:0000256" key="6">
    <source>
        <dbReference type="SAM" id="Phobius"/>
    </source>
</evidence>
<dbReference type="KEGG" id="cnc:CNE_2c22650"/>
<feature type="transmembrane region" description="Helical" evidence="6">
    <location>
        <begin position="351"/>
        <end position="372"/>
    </location>
</feature>
<gene>
    <name evidence="9" type="primary">tsr2</name>
    <name evidence="9" type="ordered locus">CNE_2c22650</name>
</gene>
<dbReference type="InterPro" id="IPR051310">
    <property type="entry name" value="MCP_chemotaxis"/>
</dbReference>
<dbReference type="EMBL" id="CP002878">
    <property type="protein sequence ID" value="AEI81213.1"/>
    <property type="molecule type" value="Genomic_DNA"/>
</dbReference>
<dbReference type="GO" id="GO:0006935">
    <property type="term" value="P:chemotaxis"/>
    <property type="evidence" value="ECO:0007669"/>
    <property type="project" value="TreeGrafter"/>
</dbReference>
<keyword evidence="6" id="KW-0472">Membrane</keyword>
<dbReference type="PANTHER" id="PTHR43531:SF14">
    <property type="entry name" value="METHYL-ACCEPTING CHEMOTAXIS PROTEIN I-RELATED"/>
    <property type="match status" value="1"/>
</dbReference>
<dbReference type="GO" id="GO:0007165">
    <property type="term" value="P:signal transduction"/>
    <property type="evidence" value="ECO:0007669"/>
    <property type="project" value="UniProtKB-KW"/>
</dbReference>
<dbReference type="AlphaFoldDB" id="F8GTG7"/>
<protein>
    <submittedName>
        <fullName evidence="9">Methyl-accepting chemotaxis protein I</fullName>
    </submittedName>
</protein>
<comment type="subcellular location">
    <subcellularLocation>
        <location evidence="1">Membrane</location>
    </subcellularLocation>
</comment>
<evidence type="ECO:0000313" key="9">
    <source>
        <dbReference type="EMBL" id="AEI81213.1"/>
    </source>
</evidence>
<dbReference type="InterPro" id="IPR004091">
    <property type="entry name" value="Chemotax_Me-accpt_rcpt_Me-site"/>
</dbReference>
<dbReference type="Pfam" id="PF00015">
    <property type="entry name" value="MCPsignal"/>
    <property type="match status" value="1"/>
</dbReference>
<keyword evidence="6" id="KW-0812">Transmembrane</keyword>
<dbReference type="Proteomes" id="UP000006798">
    <property type="component" value="Chromosome 2"/>
</dbReference>